<feature type="transmembrane region" description="Helical" evidence="6">
    <location>
        <begin position="432"/>
        <end position="456"/>
    </location>
</feature>
<evidence type="ECO:0000256" key="1">
    <source>
        <dbReference type="ARBA" id="ARBA00004651"/>
    </source>
</evidence>
<keyword evidence="4 6" id="KW-1133">Transmembrane helix</keyword>
<keyword evidence="3 6" id="KW-0812">Transmembrane</keyword>
<feature type="transmembrane region" description="Helical" evidence="6">
    <location>
        <begin position="21"/>
        <end position="41"/>
    </location>
</feature>
<evidence type="ECO:0000313" key="9">
    <source>
        <dbReference type="EMBL" id="SDM52920.1"/>
    </source>
</evidence>
<evidence type="ECO:0000313" key="10">
    <source>
        <dbReference type="Proteomes" id="UP000198510"/>
    </source>
</evidence>
<sequence>MLKNYLKIAYRSLLHQKVYAGINLLGLAIGMACCLLIFQYVTFEKSFDTFHQHESTLYRILQGYARNGEALDFSGAYTAQALAPALKEEVPELVAVTRLHADRVMVANAAQPNQVFEEDEVLYADPDFLQMFSFPLLTGDKKHALEPGTALLSRQAAQKYFGQVNPLGEVLEVTGQVSQAYRVVGVFEDVPLHSHLQFELLLSIQDLLNGEDYRNEPEGGWSWNNFSTYVQLQPSAEAVLTEQKMTEVYLNVRSDLLQQQGFTAALHLQPLQDIHLNAAVTGPSDEVIGDSRTVYFFTIIGLITLCIALVNYINLATARALNRAREVGVRKVIGAQRGQLMVQFLCESALTNLTAAVLAVTLAAWLTPLVNQLAQTQLSSSLWMSSGFWPALLLTLLIGTVLAGLYPAFVLSSFKPTAVLKGNVGSFSSPFWLRRGLVVLQFTASIVLVVGTVIIYHQLRYMRSLALGLNLEQVLTVEGPRILPEGTDRATATATFLQQLRSLPAVTQAAASSTLPGQGFNWNGAAIRKVTQDPAQAIRGVATYIDTSFARLYKLTLVAGQGFEDITLSEAEDAPWTVMTNEKTVQSLGFASPEDAVGQVLDIGGYTAQIIGVYQDFRWSSAHGEQQNIVFGPTRQGNHLSLRVTTQDLPETIRQIESVYHQLFPRNVFHYQFVDEAFDQQYTNDVRFARLFSVFAGLAIFIACLGLFGLVAFTSQQRKKEIGIRKILSASVEHVVALLSKDFILLVFIGFIVAIPIAWYSMQLWLDNFVYRIQMGVEVFLLAGAGAGLIALATVSWQAVKAALANPVDSLREE</sequence>
<dbReference type="GO" id="GO:0022857">
    <property type="term" value="F:transmembrane transporter activity"/>
    <property type="evidence" value="ECO:0007669"/>
    <property type="project" value="TreeGrafter"/>
</dbReference>
<evidence type="ECO:0000256" key="5">
    <source>
        <dbReference type="ARBA" id="ARBA00023136"/>
    </source>
</evidence>
<dbReference type="Pfam" id="PF02687">
    <property type="entry name" value="FtsX"/>
    <property type="match status" value="2"/>
</dbReference>
<dbReference type="PANTHER" id="PTHR30572">
    <property type="entry name" value="MEMBRANE COMPONENT OF TRANSPORTER-RELATED"/>
    <property type="match status" value="1"/>
</dbReference>
<dbReference type="InterPro" id="IPR050250">
    <property type="entry name" value="Macrolide_Exporter_MacB"/>
</dbReference>
<dbReference type="STRING" id="1075417.SAMN05421823_11537"/>
<evidence type="ECO:0000259" key="8">
    <source>
        <dbReference type="Pfam" id="PF12704"/>
    </source>
</evidence>
<keyword evidence="2" id="KW-1003">Cell membrane</keyword>
<reference evidence="9 10" key="1">
    <citation type="submission" date="2016-10" db="EMBL/GenBank/DDBJ databases">
        <authorList>
            <person name="de Groot N.N."/>
        </authorList>
    </citation>
    <scope>NUCLEOTIDE SEQUENCE [LARGE SCALE GENOMIC DNA]</scope>
    <source>
        <strain evidence="9 10">DSM 25186</strain>
    </source>
</reference>
<name>A0A1G9TYR2_9BACT</name>
<protein>
    <submittedName>
        <fullName evidence="9">Putative ABC transport system permease protein</fullName>
    </submittedName>
</protein>
<evidence type="ECO:0000256" key="6">
    <source>
        <dbReference type="SAM" id="Phobius"/>
    </source>
</evidence>
<feature type="transmembrane region" description="Helical" evidence="6">
    <location>
        <begin position="691"/>
        <end position="714"/>
    </location>
</feature>
<feature type="transmembrane region" description="Helical" evidence="6">
    <location>
        <begin position="735"/>
        <end position="759"/>
    </location>
</feature>
<dbReference type="EMBL" id="FNFO01000015">
    <property type="protein sequence ID" value="SDM52920.1"/>
    <property type="molecule type" value="Genomic_DNA"/>
</dbReference>
<dbReference type="Proteomes" id="UP000198510">
    <property type="component" value="Unassembled WGS sequence"/>
</dbReference>
<dbReference type="OrthoDB" id="5933722at2"/>
<evidence type="ECO:0000256" key="4">
    <source>
        <dbReference type="ARBA" id="ARBA00022989"/>
    </source>
</evidence>
<feature type="domain" description="ABC3 transporter permease C-terminal" evidence="7">
    <location>
        <begin position="299"/>
        <end position="414"/>
    </location>
</feature>
<proteinExistence type="predicted"/>
<feature type="transmembrane region" description="Helical" evidence="6">
    <location>
        <begin position="340"/>
        <end position="367"/>
    </location>
</feature>
<comment type="subcellular location">
    <subcellularLocation>
        <location evidence="1">Cell membrane</location>
        <topology evidence="1">Multi-pass membrane protein</topology>
    </subcellularLocation>
</comment>
<feature type="transmembrane region" description="Helical" evidence="6">
    <location>
        <begin position="779"/>
        <end position="800"/>
    </location>
</feature>
<feature type="domain" description="MacB-like periplasmic core" evidence="8">
    <location>
        <begin position="21"/>
        <end position="247"/>
    </location>
</feature>
<accession>A0A1G9TYR2</accession>
<dbReference type="GO" id="GO:0005886">
    <property type="term" value="C:plasma membrane"/>
    <property type="evidence" value="ECO:0007669"/>
    <property type="project" value="UniProtKB-SubCell"/>
</dbReference>
<keyword evidence="10" id="KW-1185">Reference proteome</keyword>
<dbReference type="InterPro" id="IPR003838">
    <property type="entry name" value="ABC3_permease_C"/>
</dbReference>
<organism evidence="9 10">
    <name type="scientific">Catalinimonas alkaloidigena</name>
    <dbReference type="NCBI Taxonomy" id="1075417"/>
    <lineage>
        <taxon>Bacteria</taxon>
        <taxon>Pseudomonadati</taxon>
        <taxon>Bacteroidota</taxon>
        <taxon>Cytophagia</taxon>
        <taxon>Cytophagales</taxon>
        <taxon>Catalimonadaceae</taxon>
        <taxon>Catalinimonas</taxon>
    </lineage>
</organism>
<dbReference type="PANTHER" id="PTHR30572:SF18">
    <property type="entry name" value="ABC-TYPE MACROLIDE FAMILY EXPORT SYSTEM PERMEASE COMPONENT 2"/>
    <property type="match status" value="1"/>
</dbReference>
<feature type="domain" description="MacB-like periplasmic core" evidence="8">
    <location>
        <begin position="445"/>
        <end position="645"/>
    </location>
</feature>
<evidence type="ECO:0000256" key="3">
    <source>
        <dbReference type="ARBA" id="ARBA00022692"/>
    </source>
</evidence>
<evidence type="ECO:0000259" key="7">
    <source>
        <dbReference type="Pfam" id="PF02687"/>
    </source>
</evidence>
<dbReference type="RefSeq" id="WP_089688065.1">
    <property type="nucleotide sequence ID" value="NZ_FNFO01000015.1"/>
</dbReference>
<feature type="transmembrane region" description="Helical" evidence="6">
    <location>
        <begin position="387"/>
        <end position="411"/>
    </location>
</feature>
<evidence type="ECO:0000256" key="2">
    <source>
        <dbReference type="ARBA" id="ARBA00022475"/>
    </source>
</evidence>
<keyword evidence="5 6" id="KW-0472">Membrane</keyword>
<dbReference type="PROSITE" id="PS51257">
    <property type="entry name" value="PROKAR_LIPOPROTEIN"/>
    <property type="match status" value="1"/>
</dbReference>
<gene>
    <name evidence="9" type="ORF">SAMN05421823_11537</name>
</gene>
<dbReference type="Pfam" id="PF12704">
    <property type="entry name" value="MacB_PCD"/>
    <property type="match status" value="2"/>
</dbReference>
<feature type="transmembrane region" description="Helical" evidence="6">
    <location>
        <begin position="294"/>
        <end position="315"/>
    </location>
</feature>
<dbReference type="AlphaFoldDB" id="A0A1G9TYR2"/>
<dbReference type="InterPro" id="IPR025857">
    <property type="entry name" value="MacB_PCD"/>
</dbReference>
<feature type="domain" description="ABC3 transporter permease C-terminal" evidence="7">
    <location>
        <begin position="694"/>
        <end position="801"/>
    </location>
</feature>